<accession>A0A6I6JVA0</accession>
<keyword evidence="2" id="KW-1185">Reference proteome</keyword>
<sequence>MNYATISADVISYTSLNVSEKRELESGIRQLIDNLSEDYAKQRFFGRLVQGDYIEIALAEPAFALRIALLLKTFVKSIVFSTKENDKSRLKYFFEHGIRLAVAVAPLITLDTKKGIIDGEAIYMSGRAIKNYSTSNKQKIVIKNTMFFACSDDNLREQFDVVFMLLDTILSKCSSKQCEVIFFKLMNLNENDIAQKLGKYQSTISQHSTAAGWLAIEKAVNHFENTFQ</sequence>
<evidence type="ECO:0000313" key="2">
    <source>
        <dbReference type="Proteomes" id="UP000428260"/>
    </source>
</evidence>
<name>A0A6I6JVA0_9BACT</name>
<proteinExistence type="predicted"/>
<dbReference type="KEGG" id="mcos:GM418_26195"/>
<gene>
    <name evidence="1" type="ORF">GM418_26195</name>
</gene>
<reference evidence="1 2" key="1">
    <citation type="submission" date="2019-11" db="EMBL/GenBank/DDBJ databases">
        <authorList>
            <person name="Zheng R.K."/>
            <person name="Sun C.M."/>
        </authorList>
    </citation>
    <scope>NUCLEOTIDE SEQUENCE [LARGE SCALE GENOMIC DNA]</scope>
    <source>
        <strain evidence="1 2">WC007</strain>
    </source>
</reference>
<evidence type="ECO:0000313" key="1">
    <source>
        <dbReference type="EMBL" id="QGY47026.1"/>
    </source>
</evidence>
<dbReference type="RefSeq" id="WP_158870490.1">
    <property type="nucleotide sequence ID" value="NZ_CP046401.1"/>
</dbReference>
<dbReference type="AlphaFoldDB" id="A0A6I6JVA0"/>
<dbReference type="Proteomes" id="UP000428260">
    <property type="component" value="Chromosome"/>
</dbReference>
<protein>
    <submittedName>
        <fullName evidence="1">Fumarate hydratase</fullName>
    </submittedName>
</protein>
<organism evidence="1 2">
    <name type="scientific">Maribellus comscasis</name>
    <dbReference type="NCBI Taxonomy" id="2681766"/>
    <lineage>
        <taxon>Bacteria</taxon>
        <taxon>Pseudomonadati</taxon>
        <taxon>Bacteroidota</taxon>
        <taxon>Bacteroidia</taxon>
        <taxon>Marinilabiliales</taxon>
        <taxon>Prolixibacteraceae</taxon>
        <taxon>Maribellus</taxon>
    </lineage>
</organism>
<dbReference type="EMBL" id="CP046401">
    <property type="protein sequence ID" value="QGY47026.1"/>
    <property type="molecule type" value="Genomic_DNA"/>
</dbReference>